<evidence type="ECO:0000256" key="3">
    <source>
        <dbReference type="ARBA" id="ARBA00022475"/>
    </source>
</evidence>
<evidence type="ECO:0000313" key="12">
    <source>
        <dbReference type="Proteomes" id="UP000002420"/>
    </source>
</evidence>
<comment type="function">
    <text evidence="10">Part of the energy-coupling factor (ECF) transporter complex CbiMNOQ involved in cobalt import.</text>
</comment>
<dbReference type="NCBIfam" id="NF002780">
    <property type="entry name" value="PRK02898.1"/>
    <property type="match status" value="1"/>
</dbReference>
<evidence type="ECO:0000256" key="8">
    <source>
        <dbReference type="ARBA" id="ARBA00023136"/>
    </source>
</evidence>
<dbReference type="RefSeq" id="WP_012471677.1">
    <property type="nucleotide sequence ID" value="NC_010815.1"/>
</dbReference>
<keyword evidence="9 10" id="KW-0170">Cobalt</keyword>
<keyword evidence="10" id="KW-0997">Cell inner membrane</keyword>
<reference evidence="11 12" key="1">
    <citation type="submission" date="2008-05" db="EMBL/GenBank/DDBJ databases">
        <title>Complete sequence of plasmid of Geobacter lovleyi SZ.</title>
        <authorList>
            <consortium name="US DOE Joint Genome Institute"/>
            <person name="Lucas S."/>
            <person name="Copeland A."/>
            <person name="Lapidus A."/>
            <person name="Glavina del Rio T."/>
            <person name="Dalin E."/>
            <person name="Tice H."/>
            <person name="Bruce D."/>
            <person name="Goodwin L."/>
            <person name="Pitluck S."/>
            <person name="Chertkov O."/>
            <person name="Meincke L."/>
            <person name="Brettin T."/>
            <person name="Detter J.C."/>
            <person name="Han C."/>
            <person name="Tapia R."/>
            <person name="Kuske C.R."/>
            <person name="Schmutz J."/>
            <person name="Larimer F."/>
            <person name="Land M."/>
            <person name="Hauser L."/>
            <person name="Kyrpides N."/>
            <person name="Mikhailova N."/>
            <person name="Sung Y."/>
            <person name="Fletcher K.E."/>
            <person name="Ritalahti K.M."/>
            <person name="Loeffler F.E."/>
            <person name="Richardson P."/>
        </authorList>
    </citation>
    <scope>NUCLEOTIDE SEQUENCE [LARGE SCALE GENOMIC DNA]</scope>
    <source>
        <strain evidence="12">ATCC BAA-1151 / DSM 17278 / SZ</strain>
        <plasmid evidence="12">Plasmid pGLOV01</plasmid>
    </source>
</reference>
<protein>
    <recommendedName>
        <fullName evidence="10">Cobalt transport protein CbiN</fullName>
    </recommendedName>
    <alternativeName>
        <fullName evidence="10">Energy-coupling factor transporter probable substrate-capture protein CbiN</fullName>
        <shortName evidence="10">ECF transporter S component CbiN</shortName>
    </alternativeName>
</protein>
<keyword evidence="11" id="KW-0614">Plasmid</keyword>
<geneLocation type="plasmid" evidence="11 12">
    <name>pGLOV01</name>
</geneLocation>
<feature type="transmembrane region" description="Helical" evidence="10">
    <location>
        <begin position="7"/>
        <end position="24"/>
    </location>
</feature>
<evidence type="ECO:0000256" key="7">
    <source>
        <dbReference type="ARBA" id="ARBA00023065"/>
    </source>
</evidence>
<evidence type="ECO:0000256" key="6">
    <source>
        <dbReference type="ARBA" id="ARBA00022989"/>
    </source>
</evidence>
<dbReference type="UniPathway" id="UPA00148"/>
<comment type="subcellular location">
    <subcellularLocation>
        <location evidence="10">Cell inner membrane</location>
        <topology evidence="10">Multi-pass membrane protein</topology>
    </subcellularLocation>
</comment>
<dbReference type="Pfam" id="PF02553">
    <property type="entry name" value="CbiN"/>
    <property type="match status" value="1"/>
</dbReference>
<dbReference type="NCBIfam" id="TIGR01165">
    <property type="entry name" value="cbiN"/>
    <property type="match status" value="1"/>
</dbReference>
<dbReference type="PANTHER" id="PTHR38662">
    <property type="entry name" value="COBALT TRANSPORT PROTEIN CBIN"/>
    <property type="match status" value="1"/>
</dbReference>
<gene>
    <name evidence="10" type="primary">cbiN</name>
    <name evidence="11" type="ordered locus">Glov_3659</name>
</gene>
<organism evidence="11 12">
    <name type="scientific">Trichlorobacter lovleyi (strain ATCC BAA-1151 / DSM 17278 / SZ)</name>
    <name type="common">Geobacter lovleyi</name>
    <dbReference type="NCBI Taxonomy" id="398767"/>
    <lineage>
        <taxon>Bacteria</taxon>
        <taxon>Pseudomonadati</taxon>
        <taxon>Thermodesulfobacteriota</taxon>
        <taxon>Desulfuromonadia</taxon>
        <taxon>Geobacterales</taxon>
        <taxon>Geobacteraceae</taxon>
        <taxon>Trichlorobacter</taxon>
    </lineage>
</organism>
<dbReference type="KEGG" id="glo:Glov_3659"/>
<dbReference type="EMBL" id="CP001090">
    <property type="protein sequence ID" value="ACD97359.1"/>
    <property type="molecule type" value="Genomic_DNA"/>
</dbReference>
<dbReference type="GO" id="GO:0015087">
    <property type="term" value="F:cobalt ion transmembrane transporter activity"/>
    <property type="evidence" value="ECO:0007669"/>
    <property type="project" value="UniProtKB-UniRule"/>
</dbReference>
<comment type="pathway">
    <text evidence="10">Cofactor biosynthesis; adenosylcobalamin biosynthesis.</text>
</comment>
<evidence type="ECO:0000256" key="9">
    <source>
        <dbReference type="ARBA" id="ARBA00023285"/>
    </source>
</evidence>
<keyword evidence="4 10" id="KW-0169">Cobalamin biosynthesis</keyword>
<dbReference type="GO" id="GO:0005886">
    <property type="term" value="C:plasma membrane"/>
    <property type="evidence" value="ECO:0007669"/>
    <property type="project" value="UniProtKB-SubCell"/>
</dbReference>
<proteinExistence type="inferred from homology"/>
<evidence type="ECO:0000256" key="5">
    <source>
        <dbReference type="ARBA" id="ARBA00022692"/>
    </source>
</evidence>
<evidence type="ECO:0000256" key="1">
    <source>
        <dbReference type="ARBA" id="ARBA00022426"/>
    </source>
</evidence>
<name>B3EBS7_TRIL1</name>
<dbReference type="eggNOG" id="COG1930">
    <property type="taxonomic scope" value="Bacteria"/>
</dbReference>
<dbReference type="AlphaFoldDB" id="B3EBS7"/>
<dbReference type="OrthoDB" id="1551318at2"/>
<keyword evidence="3 10" id="KW-1003">Cell membrane</keyword>
<dbReference type="InterPro" id="IPR003705">
    <property type="entry name" value="CbiN"/>
</dbReference>
<keyword evidence="5 10" id="KW-0812">Transmembrane</keyword>
<keyword evidence="6 10" id="KW-1133">Transmembrane helix</keyword>
<comment type="similarity">
    <text evidence="10">Belongs to the CbiN family.</text>
</comment>
<keyword evidence="1 10" id="KW-0171">Cobalt transport</keyword>
<dbReference type="GO" id="GO:0009236">
    <property type="term" value="P:cobalamin biosynthetic process"/>
    <property type="evidence" value="ECO:0007669"/>
    <property type="project" value="UniProtKB-UniRule"/>
</dbReference>
<accession>B3EBS7</accession>
<dbReference type="Proteomes" id="UP000002420">
    <property type="component" value="Plasmid pGLOV01"/>
</dbReference>
<keyword evidence="7 10" id="KW-0406">Ion transport</keyword>
<dbReference type="PANTHER" id="PTHR38662:SF1">
    <property type="entry name" value="COBALT TRANSPORT PROTEIN CBIN"/>
    <property type="match status" value="1"/>
</dbReference>
<feature type="transmembrane region" description="Helical" evidence="10">
    <location>
        <begin position="74"/>
        <end position="93"/>
    </location>
</feature>
<keyword evidence="8 10" id="KW-0472">Membrane</keyword>
<evidence type="ECO:0000256" key="10">
    <source>
        <dbReference type="HAMAP-Rule" id="MF_00330"/>
    </source>
</evidence>
<evidence type="ECO:0000256" key="4">
    <source>
        <dbReference type="ARBA" id="ARBA00022573"/>
    </source>
</evidence>
<keyword evidence="2 10" id="KW-0813">Transport</keyword>
<evidence type="ECO:0000256" key="2">
    <source>
        <dbReference type="ARBA" id="ARBA00022448"/>
    </source>
</evidence>
<keyword evidence="12" id="KW-1185">Reference proteome</keyword>
<evidence type="ECO:0000313" key="11">
    <source>
        <dbReference type="EMBL" id="ACD97359.1"/>
    </source>
</evidence>
<dbReference type="HOGENOM" id="CLU_136197_2_0_7"/>
<dbReference type="HAMAP" id="MF_00330">
    <property type="entry name" value="CbiN"/>
    <property type="match status" value="1"/>
</dbReference>
<comment type="subunit">
    <text evidence="10">Forms an energy-coupling factor (ECF) transporter complex composed of an ATP-binding protein (A component, CbiO), a transmembrane protein (T component, CbiQ) and 2 possible substrate-capture proteins (S components, CbiM and CbiN) of unknown stoichimetry.</text>
</comment>
<sequence length="110" mass="12061">MKRHQNIALIIAVIVLALIPLFTVQRPAPGPDGKKVEIFAGADGEAEELIKKIVPDYKPWFEPFFEPASGEIESLLFALQAALGAGFIGYYLGSSATRSKLQKEQNNTRC</sequence>